<dbReference type="SUPFAM" id="SSF49842">
    <property type="entry name" value="TNF-like"/>
    <property type="match status" value="1"/>
</dbReference>
<feature type="compositionally biased region" description="Acidic residues" evidence="7">
    <location>
        <begin position="127"/>
        <end position="156"/>
    </location>
</feature>
<dbReference type="Gene3D" id="2.60.120.40">
    <property type="match status" value="1"/>
</dbReference>
<feature type="compositionally biased region" description="Basic and acidic residues" evidence="7">
    <location>
        <begin position="294"/>
        <end position="307"/>
    </location>
</feature>
<feature type="region of interest" description="Disordered" evidence="7">
    <location>
        <begin position="126"/>
        <end position="156"/>
    </location>
</feature>
<comment type="similarity">
    <text evidence="2">Belongs to the tumor necrosis factor family.</text>
</comment>
<evidence type="ECO:0000256" key="5">
    <source>
        <dbReference type="ARBA" id="ARBA00023157"/>
    </source>
</evidence>
<evidence type="ECO:0000256" key="1">
    <source>
        <dbReference type="ARBA" id="ARBA00004613"/>
    </source>
</evidence>
<comment type="subcellular location">
    <subcellularLocation>
        <location evidence="1">Secreted</location>
    </subcellularLocation>
</comment>
<keyword evidence="3" id="KW-0202">Cytokine</keyword>
<dbReference type="InterPro" id="IPR006052">
    <property type="entry name" value="TNF_dom"/>
</dbReference>
<feature type="compositionally biased region" description="Basic and acidic residues" evidence="7">
    <location>
        <begin position="245"/>
        <end position="267"/>
    </location>
</feature>
<keyword evidence="5" id="KW-1015">Disulfide bond</keyword>
<keyword evidence="6" id="KW-0325">Glycoprotein</keyword>
<evidence type="ECO:0000256" key="6">
    <source>
        <dbReference type="ARBA" id="ARBA00023180"/>
    </source>
</evidence>
<dbReference type="InterPro" id="IPR051748">
    <property type="entry name" value="TNF_Ligand_Superfamily"/>
</dbReference>
<gene>
    <name evidence="9" type="ORF">XYLVIOL_LOCUS5131</name>
</gene>
<dbReference type="Pfam" id="PF00229">
    <property type="entry name" value="TNF"/>
    <property type="match status" value="1"/>
</dbReference>
<dbReference type="InterPro" id="IPR021184">
    <property type="entry name" value="TNF_CS"/>
</dbReference>
<organism evidence="9 10">
    <name type="scientific">Xylocopa violacea</name>
    <name type="common">Violet carpenter bee</name>
    <name type="synonym">Apis violacea</name>
    <dbReference type="NCBI Taxonomy" id="135666"/>
    <lineage>
        <taxon>Eukaryota</taxon>
        <taxon>Metazoa</taxon>
        <taxon>Ecdysozoa</taxon>
        <taxon>Arthropoda</taxon>
        <taxon>Hexapoda</taxon>
        <taxon>Insecta</taxon>
        <taxon>Pterygota</taxon>
        <taxon>Neoptera</taxon>
        <taxon>Endopterygota</taxon>
        <taxon>Hymenoptera</taxon>
        <taxon>Apocrita</taxon>
        <taxon>Aculeata</taxon>
        <taxon>Apoidea</taxon>
        <taxon>Anthophila</taxon>
        <taxon>Apidae</taxon>
        <taxon>Xylocopa</taxon>
        <taxon>Xylocopa</taxon>
    </lineage>
</organism>
<evidence type="ECO:0000256" key="4">
    <source>
        <dbReference type="ARBA" id="ARBA00022525"/>
    </source>
</evidence>
<evidence type="ECO:0000256" key="3">
    <source>
        <dbReference type="ARBA" id="ARBA00022514"/>
    </source>
</evidence>
<comment type="caution">
    <text evidence="9">The sequence shown here is derived from an EMBL/GenBank/DDBJ whole genome shotgun (WGS) entry which is preliminary data.</text>
</comment>
<dbReference type="InterPro" id="IPR008983">
    <property type="entry name" value="Tumour_necrosis_fac-like_dom"/>
</dbReference>
<proteinExistence type="inferred from homology"/>
<feature type="domain" description="THD" evidence="8">
    <location>
        <begin position="372"/>
        <end position="519"/>
    </location>
</feature>
<dbReference type="PROSITE" id="PS00251">
    <property type="entry name" value="THD_1"/>
    <property type="match status" value="1"/>
</dbReference>
<evidence type="ECO:0000259" key="8">
    <source>
        <dbReference type="PROSITE" id="PS50049"/>
    </source>
</evidence>
<protein>
    <recommendedName>
        <fullName evidence="8">THD domain-containing protein</fullName>
    </recommendedName>
</protein>
<evidence type="ECO:0000313" key="9">
    <source>
        <dbReference type="EMBL" id="CAL7941682.1"/>
    </source>
</evidence>
<dbReference type="PANTHER" id="PTHR15151:SF24">
    <property type="entry name" value="A PROLIFERATION-INDUCING LIGAND-LIKE PROTEIN-RELATED"/>
    <property type="match status" value="1"/>
</dbReference>
<dbReference type="PROSITE" id="PS50049">
    <property type="entry name" value="THD_2"/>
    <property type="match status" value="1"/>
</dbReference>
<sequence>MTSVFLEEEPKVMKKKQRLINDIHVKEDTRSFLSFSRENLSISQSDLEQGFNKQRFRPNRNTILSSTALLIALLCLSLETWNFYCSAVNVREIEELKRSVESLKHRSLEEDLLDGLKAFEQQLFAEESNDDDLDETDSDNADYDSNYNDEEDDEDYDDSVFSTHGYPIDYHSMPKFGSKPSDFPEYSSTITPVPTPPEPEPGPDKAIIELLAAVHKIETKLGQQLKKNNKNVDQDLDEKKVVEGKLEHQKNDTKWKRKRSIDEETRATNKRLPFNRRFSKNKTRRMADFGSKSSSRETLESKNDEQKQNTSATVSSKHPPKKYTHMNWTQDINADMFFSSHDAESNIKNVTKRPRKVPRKFRKNSSHCRKVIAIHYNGNKHGYSKKDNYAGNGKIRHESSIFKAWKPSDWAVEFEMEKYFSMASNGTVTIHEAGLYLVYAQIHYNDDHSEVGFHLQVNNQTILQCVIDNSDQSHNISQTCFSAQLTHLRKDDVLVLKEVGSPRYAIFAKEKSFFGLIKLGELSNANVC</sequence>
<evidence type="ECO:0000313" key="10">
    <source>
        <dbReference type="Proteomes" id="UP001642520"/>
    </source>
</evidence>
<dbReference type="PANTHER" id="PTHR15151">
    <property type="entry name" value="PROTEIN EIGER"/>
    <property type="match status" value="1"/>
</dbReference>
<evidence type="ECO:0000256" key="7">
    <source>
        <dbReference type="SAM" id="MobiDB-lite"/>
    </source>
</evidence>
<accession>A0ABP1NL74</accession>
<dbReference type="EMBL" id="CAXAJV020001292">
    <property type="protein sequence ID" value="CAL7941682.1"/>
    <property type="molecule type" value="Genomic_DNA"/>
</dbReference>
<reference evidence="9 10" key="1">
    <citation type="submission" date="2024-08" db="EMBL/GenBank/DDBJ databases">
        <authorList>
            <person name="Will J Nash"/>
            <person name="Angela Man"/>
            <person name="Seanna McTaggart"/>
            <person name="Kendall Baker"/>
            <person name="Tom Barker"/>
            <person name="Leah Catchpole"/>
            <person name="Alex Durrant"/>
            <person name="Karim Gharbi"/>
            <person name="Naomi Irish"/>
            <person name="Gemy Kaithakottil"/>
            <person name="Debby Ku"/>
            <person name="Aaliyah Providence"/>
            <person name="Felix Shaw"/>
            <person name="David Swarbreck"/>
            <person name="Chris Watkins"/>
            <person name="Ann M. McCartney"/>
            <person name="Giulio Formenti"/>
            <person name="Alice Mouton"/>
            <person name="Noel Vella"/>
            <person name="Bjorn M von Reumont"/>
            <person name="Adriana Vella"/>
            <person name="Wilfried Haerty"/>
        </authorList>
    </citation>
    <scope>NUCLEOTIDE SEQUENCE [LARGE SCALE GENOMIC DNA]</scope>
</reference>
<evidence type="ECO:0000256" key="2">
    <source>
        <dbReference type="ARBA" id="ARBA00008670"/>
    </source>
</evidence>
<keyword evidence="10" id="KW-1185">Reference proteome</keyword>
<feature type="compositionally biased region" description="Basic residues" evidence="7">
    <location>
        <begin position="273"/>
        <end position="284"/>
    </location>
</feature>
<dbReference type="Proteomes" id="UP001642520">
    <property type="component" value="Unassembled WGS sequence"/>
</dbReference>
<keyword evidence="4" id="KW-0964">Secreted</keyword>
<feature type="region of interest" description="Disordered" evidence="7">
    <location>
        <begin position="245"/>
        <end position="324"/>
    </location>
</feature>
<name>A0ABP1NL74_XYLVO</name>